<feature type="compositionally biased region" description="Low complexity" evidence="1">
    <location>
        <begin position="10"/>
        <end position="27"/>
    </location>
</feature>
<dbReference type="OrthoDB" id="10605935at2759"/>
<feature type="region of interest" description="Disordered" evidence="1">
    <location>
        <begin position="129"/>
        <end position="150"/>
    </location>
</feature>
<feature type="region of interest" description="Disordered" evidence="1">
    <location>
        <begin position="1"/>
        <end position="87"/>
    </location>
</feature>
<sequence>MDATFNPYVSTTSSATPTTQQQQQASPLQHPLVDPLPSSNTTAAAPPPPSAGRPPGLADDFLGVLGYDQSQTPSGRGVSDQAAQGGIGFPTASSAAAYDGGGAEGGGSAETEQQMVLQQLLLLDQLQRQQQQNDGTTGANDRQMAGFGSESGNLAGLLGSSATAGHLGDGGALAGGAAGNSNNRSSSSSRAFFPHLGEDSRATDSGAGGAAGGGANEDQLQLGLLLQQQREAAAAAAAAAGDAAATATAPGTAAAAPGGFPVASAGWTGELPWGSWDEAARRRVIQQLQQQLTFAMALQLLQQQGGVEGGQSPGSRAQQPQQPAAGGGSMSPSFLTNLSQHLEGSPMEGLDSALGKTQQSSNDGNSALAAAAAMLHGGAAAAADVSAAPQHPQQQQLPLDFSPQRQRQADASGGYSAMSVHQQQVLRQHVVDKFDMSSDRWTQATGKQLELIISAIPQMREKGDLAAAIWHSVGMLCLHRASAAAATAGSPSSSPIRGSSPRGVPRSRGSPTAAAAASATSPAAELRNLLLTSKEWQVAAGVVFSIAHVINSLYADKCGRVDQKSLLMALTLATSPNSLTESELVGISRLQQSILANLPAKALTDEVAPSLVDPYIRNLKPLIDLSHPSLLDDTRLPIFERSALRYALQGYSSRLCLFADAHLLALTSIALASTEFGINVTQLSHPYRPNVPWYQLPLGVSILGDRVVDVDPGRQAACIGVRRGWRLVKVNDHAFSGEILRDVIALRGRCTIEFEIPADELAVVGSGGIPTDSGSTTVTAGSGTSSDRMNFGTAMAVVGKRKPTAARQQGRGKAESPSKRRRAGSGTAKKATTTAAAGAGKGKKVAIPSGEAALAAAASAEVAAAAMAAVGLMKEPAGETEEASGGGGVASGEASAQAAAPAQASEEPRQQQQQQPLPASPLPLVDNVEVVDAPLPEGPPKEEALPPPVDAPREFNQTVPTDTTSPSPDRRDGTAGGQQR</sequence>
<feature type="compositionally biased region" description="Polar residues" evidence="1">
    <location>
        <begin position="355"/>
        <end position="365"/>
    </location>
</feature>
<accession>A0A7J6NNK1</accession>
<feature type="region of interest" description="Disordered" evidence="1">
    <location>
        <begin position="305"/>
        <end position="365"/>
    </location>
</feature>
<evidence type="ECO:0000256" key="1">
    <source>
        <dbReference type="SAM" id="MobiDB-lite"/>
    </source>
</evidence>
<dbReference type="InterPro" id="IPR051571">
    <property type="entry name" value="N-CoR_corepressor"/>
</dbReference>
<feature type="region of interest" description="Disordered" evidence="1">
    <location>
        <begin position="798"/>
        <end position="843"/>
    </location>
</feature>
<gene>
    <name evidence="2" type="ORF">FOZ60_006849</name>
</gene>
<feature type="region of interest" description="Disordered" evidence="1">
    <location>
        <begin position="487"/>
        <end position="519"/>
    </location>
</feature>
<feature type="compositionally biased region" description="Low complexity" evidence="1">
    <location>
        <begin position="179"/>
        <end position="191"/>
    </location>
</feature>
<organism evidence="2 3">
    <name type="scientific">Perkinsus olseni</name>
    <name type="common">Perkinsus atlanticus</name>
    <dbReference type="NCBI Taxonomy" id="32597"/>
    <lineage>
        <taxon>Eukaryota</taxon>
        <taxon>Sar</taxon>
        <taxon>Alveolata</taxon>
        <taxon>Perkinsozoa</taxon>
        <taxon>Perkinsea</taxon>
        <taxon>Perkinsida</taxon>
        <taxon>Perkinsidae</taxon>
        <taxon>Perkinsus</taxon>
    </lineage>
</organism>
<dbReference type="Proteomes" id="UP000541610">
    <property type="component" value="Unassembled WGS sequence"/>
</dbReference>
<feature type="compositionally biased region" description="Low complexity" evidence="1">
    <location>
        <begin position="313"/>
        <end position="324"/>
    </location>
</feature>
<dbReference type="PANTHER" id="PTHR13992:SF39">
    <property type="entry name" value="SMRTER, ISOFORM G"/>
    <property type="match status" value="1"/>
</dbReference>
<feature type="compositionally biased region" description="Low complexity" evidence="1">
    <location>
        <begin position="771"/>
        <end position="786"/>
    </location>
</feature>
<feature type="compositionally biased region" description="Low complexity" evidence="1">
    <location>
        <begin position="824"/>
        <end position="838"/>
    </location>
</feature>
<proteinExistence type="predicted"/>
<dbReference type="AlphaFoldDB" id="A0A7J6NNK1"/>
<dbReference type="PANTHER" id="PTHR13992">
    <property type="entry name" value="NUCLEAR RECEPTOR CO-REPRESSOR RELATED NCOR"/>
    <property type="match status" value="1"/>
</dbReference>
<feature type="region of interest" description="Disordered" evidence="1">
    <location>
        <begin position="767"/>
        <end position="786"/>
    </location>
</feature>
<evidence type="ECO:0000313" key="3">
    <source>
        <dbReference type="Proteomes" id="UP000541610"/>
    </source>
</evidence>
<evidence type="ECO:0000313" key="2">
    <source>
        <dbReference type="EMBL" id="KAF4685120.1"/>
    </source>
</evidence>
<feature type="compositionally biased region" description="Polar residues" evidence="1">
    <location>
        <begin position="330"/>
        <end position="342"/>
    </location>
</feature>
<feature type="compositionally biased region" description="Low complexity" evidence="1">
    <location>
        <begin position="35"/>
        <end position="44"/>
    </location>
</feature>
<dbReference type="GO" id="GO:0006357">
    <property type="term" value="P:regulation of transcription by RNA polymerase II"/>
    <property type="evidence" value="ECO:0007669"/>
    <property type="project" value="TreeGrafter"/>
</dbReference>
<reference evidence="2 3" key="1">
    <citation type="submission" date="2020-04" db="EMBL/GenBank/DDBJ databases">
        <title>Perkinsus olseni comparative genomics.</title>
        <authorList>
            <person name="Bogema D.R."/>
        </authorList>
    </citation>
    <scope>NUCLEOTIDE SEQUENCE [LARGE SCALE GENOMIC DNA]</scope>
    <source>
        <strain evidence="2">00978-12</strain>
    </source>
</reference>
<dbReference type="GO" id="GO:0000785">
    <property type="term" value="C:chromatin"/>
    <property type="evidence" value="ECO:0007669"/>
    <property type="project" value="TreeGrafter"/>
</dbReference>
<feature type="region of interest" description="Disordered" evidence="1">
    <location>
        <begin position="178"/>
        <end position="214"/>
    </location>
</feature>
<feature type="region of interest" description="Disordered" evidence="1">
    <location>
        <begin position="876"/>
        <end position="980"/>
    </location>
</feature>
<comment type="caution">
    <text evidence="2">The sequence shown here is derived from an EMBL/GenBank/DDBJ whole genome shotgun (WGS) entry which is preliminary data.</text>
</comment>
<feature type="compositionally biased region" description="Low complexity" evidence="1">
    <location>
        <begin position="891"/>
        <end position="917"/>
    </location>
</feature>
<dbReference type="EMBL" id="JABANP010000277">
    <property type="protein sequence ID" value="KAF4685120.1"/>
    <property type="molecule type" value="Genomic_DNA"/>
</dbReference>
<protein>
    <submittedName>
        <fullName evidence="2">Uncharacterized protein</fullName>
    </submittedName>
</protein>
<name>A0A7J6NNK1_PEROL</name>